<evidence type="ECO:0000256" key="1">
    <source>
        <dbReference type="ARBA" id="ARBA00006484"/>
    </source>
</evidence>
<dbReference type="PANTHER" id="PTHR43544:SF36">
    <property type="entry name" value="CHAIN OXIDOREDUCTASE (CSGA), PUTATIVE (AFU_ORTHOLOGUE AFUA_4G00910)-RELATED"/>
    <property type="match status" value="1"/>
</dbReference>
<name>A0A4Z1HM12_9HELO</name>
<dbReference type="AlphaFoldDB" id="A0A4Z1HM12"/>
<dbReference type="Gene3D" id="3.40.50.720">
    <property type="entry name" value="NAD(P)-binding Rossmann-like Domain"/>
    <property type="match status" value="2"/>
</dbReference>
<organism evidence="2 3">
    <name type="scientific">Botryotinia convoluta</name>
    <dbReference type="NCBI Taxonomy" id="54673"/>
    <lineage>
        <taxon>Eukaryota</taxon>
        <taxon>Fungi</taxon>
        <taxon>Dikarya</taxon>
        <taxon>Ascomycota</taxon>
        <taxon>Pezizomycotina</taxon>
        <taxon>Leotiomycetes</taxon>
        <taxon>Helotiales</taxon>
        <taxon>Sclerotiniaceae</taxon>
        <taxon>Botryotinia</taxon>
    </lineage>
</organism>
<proteinExistence type="inferred from homology"/>
<dbReference type="Proteomes" id="UP000297527">
    <property type="component" value="Unassembled WGS sequence"/>
</dbReference>
<reference evidence="2 3" key="1">
    <citation type="submission" date="2017-12" db="EMBL/GenBank/DDBJ databases">
        <title>Comparative genomics of Botrytis spp.</title>
        <authorList>
            <person name="Valero-Jimenez C.A."/>
            <person name="Tapia P."/>
            <person name="Veloso J."/>
            <person name="Silva-Moreno E."/>
            <person name="Staats M."/>
            <person name="Valdes J.H."/>
            <person name="Van Kan J.A.L."/>
        </authorList>
    </citation>
    <scope>NUCLEOTIDE SEQUENCE [LARGE SCALE GENOMIC DNA]</scope>
    <source>
        <strain evidence="2 3">MUCL11595</strain>
    </source>
</reference>
<protein>
    <submittedName>
        <fullName evidence="2">Uncharacterized protein</fullName>
    </submittedName>
</protein>
<dbReference type="OrthoDB" id="5296at2759"/>
<dbReference type="InterPro" id="IPR051468">
    <property type="entry name" value="Fungal_SecMetab_SDRs"/>
</dbReference>
<gene>
    <name evidence="2" type="ORF">BCON_0196g00100</name>
</gene>
<dbReference type="PANTHER" id="PTHR43544">
    <property type="entry name" value="SHORT-CHAIN DEHYDROGENASE/REDUCTASE"/>
    <property type="match status" value="1"/>
</dbReference>
<dbReference type="InterPro" id="IPR036291">
    <property type="entry name" value="NAD(P)-bd_dom_sf"/>
</dbReference>
<evidence type="ECO:0000313" key="2">
    <source>
        <dbReference type="EMBL" id="TGO49914.1"/>
    </source>
</evidence>
<dbReference type="PRINTS" id="PR00081">
    <property type="entry name" value="GDHRDH"/>
</dbReference>
<dbReference type="GO" id="GO:0005737">
    <property type="term" value="C:cytoplasm"/>
    <property type="evidence" value="ECO:0007669"/>
    <property type="project" value="TreeGrafter"/>
</dbReference>
<sequence>MSSYLTTGASHGLGLELTRRVAVSLSSEVSKIFAKIQGEATSLQEVASKSPDSIVSIKLDVTSEISIKHAVAQVETQSDEKCLKLDHERPWCPLGHPSISTTPSKGKCEETRKRASLHTYACYVQAIPAPAYNITNTTLDAFIVQYALEYEKEGFVIIALSPGWLRTDLGGANADLSVEQGAKGSLEKIFSAGKEQNGEFLKIAVEDLKELEG</sequence>
<accession>A0A4Z1HM12</accession>
<dbReference type="EMBL" id="PQXN01000196">
    <property type="protein sequence ID" value="TGO49914.1"/>
    <property type="molecule type" value="Genomic_DNA"/>
</dbReference>
<dbReference type="InterPro" id="IPR002347">
    <property type="entry name" value="SDR_fam"/>
</dbReference>
<evidence type="ECO:0000313" key="3">
    <source>
        <dbReference type="Proteomes" id="UP000297527"/>
    </source>
</evidence>
<keyword evidence="3" id="KW-1185">Reference proteome</keyword>
<dbReference type="SUPFAM" id="SSF51735">
    <property type="entry name" value="NAD(P)-binding Rossmann-fold domains"/>
    <property type="match status" value="1"/>
</dbReference>
<dbReference type="GO" id="GO:0016491">
    <property type="term" value="F:oxidoreductase activity"/>
    <property type="evidence" value="ECO:0007669"/>
    <property type="project" value="TreeGrafter"/>
</dbReference>
<comment type="similarity">
    <text evidence="1">Belongs to the short-chain dehydrogenases/reductases (SDR) family.</text>
</comment>
<comment type="caution">
    <text evidence="2">The sequence shown here is derived from an EMBL/GenBank/DDBJ whole genome shotgun (WGS) entry which is preliminary data.</text>
</comment>